<proteinExistence type="predicted"/>
<name>A0A9X7W0P3_9BACL</name>
<dbReference type="Pfam" id="PF01944">
    <property type="entry name" value="SpoIIM"/>
    <property type="match status" value="1"/>
</dbReference>
<feature type="transmembrane region" description="Helical" evidence="1">
    <location>
        <begin position="70"/>
        <end position="91"/>
    </location>
</feature>
<dbReference type="Proteomes" id="UP000663505">
    <property type="component" value="Chromosome"/>
</dbReference>
<keyword evidence="1" id="KW-1133">Transmembrane helix</keyword>
<evidence type="ECO:0000313" key="2">
    <source>
        <dbReference type="EMBL" id="QSO48027.1"/>
    </source>
</evidence>
<dbReference type="PANTHER" id="PTHR35337">
    <property type="entry name" value="SLR1478 PROTEIN"/>
    <property type="match status" value="1"/>
</dbReference>
<dbReference type="InterPro" id="IPR002798">
    <property type="entry name" value="SpoIIM-like"/>
</dbReference>
<keyword evidence="1" id="KW-0472">Membrane</keyword>
<gene>
    <name evidence="2" type="ORF">JZ786_03075</name>
</gene>
<sequence length="216" mass="24117">MNTSWENRQWWVWGLCCLLLVGGYTVGVTWPQRFASLLSPGLDQLRKLAVQTGIFHSVLRTIAVIFVHNLFAAIVVMVVSGIVTAGIYPAWAMWMNGLTMGYVVATESHQLGVPAWRIFVYGMLPHGLFELPAFLWCGVLGIHLGYVAVKSLWYTLKTGVFHVEPRHQTSADAFLREFRRTLKLLPYPIGLLLVAATIEGSITPHLIVSHIPQLHG</sequence>
<dbReference type="PANTHER" id="PTHR35337:SF1">
    <property type="entry name" value="SLR1478 PROTEIN"/>
    <property type="match status" value="1"/>
</dbReference>
<evidence type="ECO:0000313" key="3">
    <source>
        <dbReference type="Proteomes" id="UP000663505"/>
    </source>
</evidence>
<organism evidence="2 3">
    <name type="scientific">Alicyclobacillus mengziensis</name>
    <dbReference type="NCBI Taxonomy" id="2931921"/>
    <lineage>
        <taxon>Bacteria</taxon>
        <taxon>Bacillati</taxon>
        <taxon>Bacillota</taxon>
        <taxon>Bacilli</taxon>
        <taxon>Bacillales</taxon>
        <taxon>Alicyclobacillaceae</taxon>
        <taxon>Alicyclobacillus</taxon>
    </lineage>
</organism>
<dbReference type="RefSeq" id="WP_206657363.1">
    <property type="nucleotide sequence ID" value="NZ_CP071182.1"/>
</dbReference>
<accession>A0A9X7W0P3</accession>
<feature type="transmembrane region" description="Helical" evidence="1">
    <location>
        <begin position="133"/>
        <end position="156"/>
    </location>
</feature>
<keyword evidence="3" id="KW-1185">Reference proteome</keyword>
<keyword evidence="1" id="KW-0812">Transmembrane</keyword>
<feature type="transmembrane region" description="Helical" evidence="1">
    <location>
        <begin position="184"/>
        <end position="207"/>
    </location>
</feature>
<dbReference type="AlphaFoldDB" id="A0A9X7W0P3"/>
<dbReference type="EMBL" id="CP071182">
    <property type="protein sequence ID" value="QSO48027.1"/>
    <property type="molecule type" value="Genomic_DNA"/>
</dbReference>
<dbReference type="KEGG" id="afx:JZ786_03075"/>
<evidence type="ECO:0000256" key="1">
    <source>
        <dbReference type="SAM" id="Phobius"/>
    </source>
</evidence>
<reference evidence="2 3" key="1">
    <citation type="submission" date="2021-02" db="EMBL/GenBank/DDBJ databases">
        <title>Alicyclobacillus curvatus sp. nov. and Alicyclobacillus mengziensis sp. nov., two acidophilic bacteria isolated from acid mine drainage.</title>
        <authorList>
            <person name="Huang Y."/>
        </authorList>
    </citation>
    <scope>NUCLEOTIDE SEQUENCE [LARGE SCALE GENOMIC DNA]</scope>
    <source>
        <strain evidence="2 3">S30H14</strain>
    </source>
</reference>
<feature type="transmembrane region" description="Helical" evidence="1">
    <location>
        <begin position="12"/>
        <end position="30"/>
    </location>
</feature>
<protein>
    <submittedName>
        <fullName evidence="2">Stage II sporulation protein M</fullName>
    </submittedName>
</protein>